<dbReference type="CDD" id="cd07012">
    <property type="entry name" value="PBP2_Bug_TTT"/>
    <property type="match status" value="1"/>
</dbReference>
<comment type="caution">
    <text evidence="3">The sequence shown here is derived from an EMBL/GenBank/DDBJ whole genome shotgun (WGS) entry which is preliminary data.</text>
</comment>
<dbReference type="PANTHER" id="PTHR42928:SF5">
    <property type="entry name" value="BLR1237 PROTEIN"/>
    <property type="match status" value="1"/>
</dbReference>
<comment type="similarity">
    <text evidence="1">Belongs to the UPF0065 (bug) family.</text>
</comment>
<dbReference type="InterPro" id="IPR005064">
    <property type="entry name" value="BUG"/>
</dbReference>
<evidence type="ECO:0000256" key="1">
    <source>
        <dbReference type="ARBA" id="ARBA00006987"/>
    </source>
</evidence>
<dbReference type="PIRSF" id="PIRSF017082">
    <property type="entry name" value="YflP"/>
    <property type="match status" value="1"/>
</dbReference>
<proteinExistence type="inferred from homology"/>
<dbReference type="AlphaFoldDB" id="A0AAF1JZJ9"/>
<dbReference type="InterPro" id="IPR042100">
    <property type="entry name" value="Bug_dom1"/>
</dbReference>
<reference evidence="3" key="1">
    <citation type="submission" date="2020-01" db="EMBL/GenBank/DDBJ databases">
        <authorList>
            <person name="Rat A."/>
        </authorList>
    </citation>
    <scope>NUCLEOTIDE SEQUENCE</scope>
    <source>
        <strain evidence="3">LMG 28251</strain>
    </source>
</reference>
<feature type="signal peptide" evidence="2">
    <location>
        <begin position="1"/>
        <end position="22"/>
    </location>
</feature>
<dbReference type="Gene3D" id="3.40.190.10">
    <property type="entry name" value="Periplasmic binding protein-like II"/>
    <property type="match status" value="1"/>
</dbReference>
<keyword evidence="4" id="KW-1185">Reference proteome</keyword>
<reference evidence="3" key="2">
    <citation type="journal article" date="2021" name="Syst. Appl. Microbiol.">
        <title>Roseomonas hellenica sp. nov., isolated from roots of wild-growing Alkanna tinctoria.</title>
        <authorList>
            <person name="Rat A."/>
            <person name="Naranjo H.D."/>
            <person name="Lebbe L."/>
            <person name="Cnockaert M."/>
            <person name="Krigas N."/>
            <person name="Grigoriadou K."/>
            <person name="Maloupa E."/>
            <person name="Willems A."/>
        </authorList>
    </citation>
    <scope>NUCLEOTIDE SEQUENCE</scope>
    <source>
        <strain evidence="3">LMG 28251</strain>
    </source>
</reference>
<sequence>MTITRRAALGALSLAAAPGARAQGEFPGRPVTMVVAFPPGGQADVVARPVAASLERQWRVAVPVQNRPGAAGEIGNASVARAAPDGLTVLMALSSVVVLPEAARLFGRAPAYTLDQLQPLALVTADPVLLAVPAAAPWQTLEEFLADAKRRPGAIPFSSSGNYSALHLPMAMLAAAADVELLHVPFQGGGPALTALLGGQVQALASGPGPIAPHVRDGRLRVLASWGANPIAGLEQVPTLLSKGFAGVEYYIWCGAYAPAATPEPIAARLRAGFAAAVQDGDVVRALTAAGSAIDFREGDAFARFAAADAARLAAVVQRIGRID</sequence>
<dbReference type="Gene3D" id="3.40.190.150">
    <property type="entry name" value="Bordetella uptake gene, domain 1"/>
    <property type="match status" value="1"/>
</dbReference>
<dbReference type="EMBL" id="JAAEDH010000013">
    <property type="protein sequence ID" value="MBR0655853.1"/>
    <property type="molecule type" value="Genomic_DNA"/>
</dbReference>
<gene>
    <name evidence="3" type="ORF">GXW79_12295</name>
</gene>
<evidence type="ECO:0000313" key="4">
    <source>
        <dbReference type="Proteomes" id="UP001196068"/>
    </source>
</evidence>
<dbReference type="PANTHER" id="PTHR42928">
    <property type="entry name" value="TRICARBOXYLATE-BINDING PROTEIN"/>
    <property type="match status" value="1"/>
</dbReference>
<accession>A0AAF1JZJ9</accession>
<organism evidence="3 4">
    <name type="scientific">Plastoroseomonas arctica</name>
    <dbReference type="NCBI Taxonomy" id="1509237"/>
    <lineage>
        <taxon>Bacteria</taxon>
        <taxon>Pseudomonadati</taxon>
        <taxon>Pseudomonadota</taxon>
        <taxon>Alphaproteobacteria</taxon>
        <taxon>Acetobacterales</taxon>
        <taxon>Acetobacteraceae</taxon>
        <taxon>Plastoroseomonas</taxon>
    </lineage>
</organism>
<keyword evidence="2" id="KW-0732">Signal</keyword>
<name>A0AAF1JZJ9_9PROT</name>
<evidence type="ECO:0000313" key="3">
    <source>
        <dbReference type="EMBL" id="MBR0655853.1"/>
    </source>
</evidence>
<feature type="chain" id="PRO_5042114840" evidence="2">
    <location>
        <begin position="23"/>
        <end position="324"/>
    </location>
</feature>
<evidence type="ECO:0000256" key="2">
    <source>
        <dbReference type="SAM" id="SignalP"/>
    </source>
</evidence>
<dbReference type="Pfam" id="PF03401">
    <property type="entry name" value="TctC"/>
    <property type="match status" value="1"/>
</dbReference>
<dbReference type="Proteomes" id="UP001196068">
    <property type="component" value="Unassembled WGS sequence"/>
</dbReference>
<protein>
    <submittedName>
        <fullName evidence="3">Tripartite tricarboxylate transporter substrate binding protein</fullName>
    </submittedName>
</protein>